<evidence type="ECO:0000313" key="3">
    <source>
        <dbReference type="EMBL" id="AUV83457.1"/>
    </source>
</evidence>
<dbReference type="GO" id="GO:0016491">
    <property type="term" value="F:oxidoreductase activity"/>
    <property type="evidence" value="ECO:0007669"/>
    <property type="project" value="UniProtKB-KW"/>
</dbReference>
<dbReference type="EMBL" id="CP026309">
    <property type="protein sequence ID" value="AUV83457.1"/>
    <property type="molecule type" value="Genomic_DNA"/>
</dbReference>
<keyword evidence="4" id="KW-1185">Reference proteome</keyword>
<protein>
    <recommendedName>
        <fullName evidence="5">Malate dehydrogenase</fullName>
    </recommendedName>
</protein>
<dbReference type="InterPro" id="IPR036111">
    <property type="entry name" value="Mal/L-sulfo/L-lacto_DH-like_sf"/>
</dbReference>
<dbReference type="Gene3D" id="1.10.1530.10">
    <property type="match status" value="1"/>
</dbReference>
<keyword evidence="2" id="KW-0560">Oxidoreductase</keyword>
<evidence type="ECO:0008006" key="5">
    <source>
        <dbReference type="Google" id="ProtNLM"/>
    </source>
</evidence>
<accession>A0A2I8VNE9</accession>
<dbReference type="SUPFAM" id="SSF89733">
    <property type="entry name" value="L-sulfolactate dehydrogenase-like"/>
    <property type="match status" value="1"/>
</dbReference>
<dbReference type="InterPro" id="IPR003767">
    <property type="entry name" value="Malate/L-lactate_DH-like"/>
</dbReference>
<reference evidence="3 4" key="1">
    <citation type="submission" date="2018-01" db="EMBL/GenBank/DDBJ databases">
        <title>Complete genome sequence of Salinigranum rubrum GX10T, an extremely halophilic archaeon isolated from a marine solar saltern.</title>
        <authorList>
            <person name="Han S."/>
        </authorList>
    </citation>
    <scope>NUCLEOTIDE SEQUENCE [LARGE SCALE GENOMIC DNA]</scope>
    <source>
        <strain evidence="3 4">GX10</strain>
    </source>
</reference>
<dbReference type="OrthoDB" id="40552at2157"/>
<sequence>MVTVAPSEVEPFVEDVCCALGCDEETADAVATSLVLSDRQGHASHGVFRIGQYADRVERGAVDATATPTVERTGAGTALVDGNRAFGQAVGRVATDEVTAQAEGGVGAVGITNVGHLGRIGEWAQRATERGYLFVALVRGSTQSVAPPNSADRCFSTNPVVFGVPTFDALSFSIVIDMATSQVAHGKIRTKAADGEPIPEGWAIDEDGEPLLDARAFAEGRGAILPLGGTVAGHKGYGLCVAAELFAAILGTSPVIGQATGSAAAFVAVDPTVFLPVEEIEARVEALASLVRNATYIEGTGLLPGEPEYRAMRETDEHGLELGPGTVAELQRVAETYGLEGSLPAGTERLG</sequence>
<dbReference type="KEGG" id="srub:C2R22_18910"/>
<dbReference type="InterPro" id="IPR043143">
    <property type="entry name" value="Mal/L-sulf/L-lact_DH-like_NADP"/>
</dbReference>
<gene>
    <name evidence="3" type="ORF">C2R22_18910</name>
</gene>
<dbReference type="AlphaFoldDB" id="A0A2I8VNE9"/>
<evidence type="ECO:0000313" key="4">
    <source>
        <dbReference type="Proteomes" id="UP000236584"/>
    </source>
</evidence>
<dbReference type="GeneID" id="35594208"/>
<evidence type="ECO:0000256" key="2">
    <source>
        <dbReference type="ARBA" id="ARBA00023002"/>
    </source>
</evidence>
<comment type="similarity">
    <text evidence="1">Belongs to the LDH2/MDH2 oxidoreductase family.</text>
</comment>
<dbReference type="InterPro" id="IPR043144">
    <property type="entry name" value="Mal/L-sulf/L-lact_DH-like_ah"/>
</dbReference>
<evidence type="ECO:0000256" key="1">
    <source>
        <dbReference type="ARBA" id="ARBA00006056"/>
    </source>
</evidence>
<proteinExistence type="inferred from homology"/>
<dbReference type="PANTHER" id="PTHR11091">
    <property type="entry name" value="OXIDOREDUCTASE-RELATED"/>
    <property type="match status" value="1"/>
</dbReference>
<dbReference type="Proteomes" id="UP000236584">
    <property type="component" value="Chromosome"/>
</dbReference>
<dbReference type="PANTHER" id="PTHR11091:SF0">
    <property type="entry name" value="MALATE DEHYDROGENASE"/>
    <property type="match status" value="1"/>
</dbReference>
<dbReference type="Gene3D" id="3.30.1370.60">
    <property type="entry name" value="Hypothetical oxidoreductase yiak, domain 2"/>
    <property type="match status" value="1"/>
</dbReference>
<name>A0A2I8VNE9_9EURY</name>
<dbReference type="RefSeq" id="WP_103427146.1">
    <property type="nucleotide sequence ID" value="NZ_CP026309.1"/>
</dbReference>
<organism evidence="3 4">
    <name type="scientific">Salinigranum rubrum</name>
    <dbReference type="NCBI Taxonomy" id="755307"/>
    <lineage>
        <taxon>Archaea</taxon>
        <taxon>Methanobacteriati</taxon>
        <taxon>Methanobacteriota</taxon>
        <taxon>Stenosarchaea group</taxon>
        <taxon>Halobacteria</taxon>
        <taxon>Halobacteriales</taxon>
        <taxon>Haloferacaceae</taxon>
        <taxon>Salinigranum</taxon>
    </lineage>
</organism>
<dbReference type="Pfam" id="PF02615">
    <property type="entry name" value="Ldh_2"/>
    <property type="match status" value="1"/>
</dbReference>